<keyword evidence="3" id="KW-1185">Reference proteome</keyword>
<reference evidence="2" key="2">
    <citation type="submission" date="2024-10" db="UniProtKB">
        <authorList>
            <consortium name="EnsemblProtists"/>
        </authorList>
    </citation>
    <scope>IDENTIFICATION</scope>
</reference>
<dbReference type="HOGENOM" id="CLU_1013490_0_0_1"/>
<organism evidence="2 3">
    <name type="scientific">Emiliania huxleyi (strain CCMP1516)</name>
    <dbReference type="NCBI Taxonomy" id="280463"/>
    <lineage>
        <taxon>Eukaryota</taxon>
        <taxon>Haptista</taxon>
        <taxon>Haptophyta</taxon>
        <taxon>Prymnesiophyceae</taxon>
        <taxon>Isochrysidales</taxon>
        <taxon>Noelaerhabdaceae</taxon>
        <taxon>Emiliania</taxon>
    </lineage>
</organism>
<dbReference type="Gene3D" id="2.40.10.10">
    <property type="entry name" value="Trypsin-like serine proteases"/>
    <property type="match status" value="1"/>
</dbReference>
<feature type="compositionally biased region" description="Gly residues" evidence="1">
    <location>
        <begin position="38"/>
        <end position="61"/>
    </location>
</feature>
<sequence length="275" mass="28070">MKQVRDDGPGRSRPVRREPPAAPYSTRPTKRRRDARGATGGGEGGGGEGGGGEGGGGEGGGVATVRVLPNLSPAKRATVRVVVLRRDSGVVLTAGSGCLVSRDGHVLTAAHLFVSARSGALFHGFAPSEAARCSARNPSRTLPGTVPAGSALLVLGWPSPHGQTSIFVDSTHECLSREGQLLHTRAFIHAGSSGGPALTPSLHVVGVVSHNPRSSDDTIRPPEAGGEVHYLACIRSTERIGLIAPAATDLISCRRAPAVLPPPPPAAVPSLPKLA</sequence>
<dbReference type="Proteomes" id="UP000013827">
    <property type="component" value="Unassembled WGS sequence"/>
</dbReference>
<dbReference type="SUPFAM" id="SSF50494">
    <property type="entry name" value="Trypsin-like serine proteases"/>
    <property type="match status" value="1"/>
</dbReference>
<dbReference type="EnsemblProtists" id="EOD16619">
    <property type="protein sequence ID" value="EOD16619"/>
    <property type="gene ID" value="EMIHUDRAFT_470399"/>
</dbReference>
<accession>A0A0D3IZD4</accession>
<evidence type="ECO:0008006" key="4">
    <source>
        <dbReference type="Google" id="ProtNLM"/>
    </source>
</evidence>
<dbReference type="PaxDb" id="2903-EOD16619"/>
<feature type="region of interest" description="Disordered" evidence="1">
    <location>
        <begin position="1"/>
        <end position="61"/>
    </location>
</feature>
<dbReference type="InterPro" id="IPR043504">
    <property type="entry name" value="Peptidase_S1_PA_chymotrypsin"/>
</dbReference>
<protein>
    <recommendedName>
        <fullName evidence="4">Serine protease</fullName>
    </recommendedName>
</protein>
<dbReference type="KEGG" id="ehx:EMIHUDRAFT_470399"/>
<name>A0A0D3IZD4_EMIH1</name>
<dbReference type="InterPro" id="IPR009003">
    <property type="entry name" value="Peptidase_S1_PA"/>
</dbReference>
<dbReference type="AlphaFoldDB" id="A0A0D3IZD4"/>
<reference evidence="3" key="1">
    <citation type="journal article" date="2013" name="Nature">
        <title>Pan genome of the phytoplankton Emiliania underpins its global distribution.</title>
        <authorList>
            <person name="Read B.A."/>
            <person name="Kegel J."/>
            <person name="Klute M.J."/>
            <person name="Kuo A."/>
            <person name="Lefebvre S.C."/>
            <person name="Maumus F."/>
            <person name="Mayer C."/>
            <person name="Miller J."/>
            <person name="Monier A."/>
            <person name="Salamov A."/>
            <person name="Young J."/>
            <person name="Aguilar M."/>
            <person name="Claverie J.M."/>
            <person name="Frickenhaus S."/>
            <person name="Gonzalez K."/>
            <person name="Herman E.K."/>
            <person name="Lin Y.C."/>
            <person name="Napier J."/>
            <person name="Ogata H."/>
            <person name="Sarno A.F."/>
            <person name="Shmutz J."/>
            <person name="Schroeder D."/>
            <person name="de Vargas C."/>
            <person name="Verret F."/>
            <person name="von Dassow P."/>
            <person name="Valentin K."/>
            <person name="Van de Peer Y."/>
            <person name="Wheeler G."/>
            <person name="Dacks J.B."/>
            <person name="Delwiche C.F."/>
            <person name="Dyhrman S.T."/>
            <person name="Glockner G."/>
            <person name="John U."/>
            <person name="Richards T."/>
            <person name="Worden A.Z."/>
            <person name="Zhang X."/>
            <person name="Grigoriev I.V."/>
            <person name="Allen A.E."/>
            <person name="Bidle K."/>
            <person name="Borodovsky M."/>
            <person name="Bowler C."/>
            <person name="Brownlee C."/>
            <person name="Cock J.M."/>
            <person name="Elias M."/>
            <person name="Gladyshev V.N."/>
            <person name="Groth M."/>
            <person name="Guda C."/>
            <person name="Hadaegh A."/>
            <person name="Iglesias-Rodriguez M.D."/>
            <person name="Jenkins J."/>
            <person name="Jones B.M."/>
            <person name="Lawson T."/>
            <person name="Leese F."/>
            <person name="Lindquist E."/>
            <person name="Lobanov A."/>
            <person name="Lomsadze A."/>
            <person name="Malik S.B."/>
            <person name="Marsh M.E."/>
            <person name="Mackinder L."/>
            <person name="Mock T."/>
            <person name="Mueller-Roeber B."/>
            <person name="Pagarete A."/>
            <person name="Parker M."/>
            <person name="Probert I."/>
            <person name="Quesneville H."/>
            <person name="Raines C."/>
            <person name="Rensing S.A."/>
            <person name="Riano-Pachon D.M."/>
            <person name="Richier S."/>
            <person name="Rokitta S."/>
            <person name="Shiraiwa Y."/>
            <person name="Soanes D.M."/>
            <person name="van der Giezen M."/>
            <person name="Wahlund T.M."/>
            <person name="Williams B."/>
            <person name="Wilson W."/>
            <person name="Wolfe G."/>
            <person name="Wurch L.L."/>
        </authorList>
    </citation>
    <scope>NUCLEOTIDE SEQUENCE</scope>
</reference>
<proteinExistence type="predicted"/>
<evidence type="ECO:0000313" key="3">
    <source>
        <dbReference type="Proteomes" id="UP000013827"/>
    </source>
</evidence>
<dbReference type="GeneID" id="17262763"/>
<feature type="compositionally biased region" description="Basic and acidic residues" evidence="1">
    <location>
        <begin position="1"/>
        <end position="19"/>
    </location>
</feature>
<evidence type="ECO:0000256" key="1">
    <source>
        <dbReference type="SAM" id="MobiDB-lite"/>
    </source>
</evidence>
<dbReference type="RefSeq" id="XP_005769048.1">
    <property type="nucleotide sequence ID" value="XM_005768991.1"/>
</dbReference>
<evidence type="ECO:0000313" key="2">
    <source>
        <dbReference type="EnsemblProtists" id="EOD16619"/>
    </source>
</evidence>